<evidence type="ECO:0000256" key="1">
    <source>
        <dbReference type="ARBA" id="ARBA00004651"/>
    </source>
</evidence>
<keyword evidence="2" id="KW-1003">Cell membrane</keyword>
<organism evidence="7 8">
    <name type="scientific">Paraburkholderia solisilvae</name>
    <dbReference type="NCBI Taxonomy" id="624376"/>
    <lineage>
        <taxon>Bacteria</taxon>
        <taxon>Pseudomonadati</taxon>
        <taxon>Pseudomonadota</taxon>
        <taxon>Betaproteobacteria</taxon>
        <taxon>Burkholderiales</taxon>
        <taxon>Burkholderiaceae</taxon>
        <taxon>Paraburkholderia</taxon>
    </lineage>
</organism>
<feature type="transmembrane region" description="Helical" evidence="6">
    <location>
        <begin position="171"/>
        <end position="193"/>
    </location>
</feature>
<keyword evidence="5 6" id="KW-0472">Membrane</keyword>
<comment type="subcellular location">
    <subcellularLocation>
        <location evidence="1">Cell membrane</location>
        <topology evidence="1">Multi-pass membrane protein</topology>
    </subcellularLocation>
</comment>
<feature type="transmembrane region" description="Helical" evidence="6">
    <location>
        <begin position="67"/>
        <end position="86"/>
    </location>
</feature>
<dbReference type="InterPro" id="IPR001123">
    <property type="entry name" value="LeuE-type"/>
</dbReference>
<reference evidence="7 8" key="1">
    <citation type="submission" date="2020-04" db="EMBL/GenBank/DDBJ databases">
        <authorList>
            <person name="De Canck E."/>
        </authorList>
    </citation>
    <scope>NUCLEOTIDE SEQUENCE [LARGE SCALE GENOMIC DNA]</scope>
    <source>
        <strain evidence="7 8">LMG 29739</strain>
    </source>
</reference>
<evidence type="ECO:0000313" key="7">
    <source>
        <dbReference type="EMBL" id="CAB3763146.1"/>
    </source>
</evidence>
<dbReference type="AlphaFoldDB" id="A0A6J5ECW0"/>
<feature type="transmembrane region" description="Helical" evidence="6">
    <location>
        <begin position="39"/>
        <end position="60"/>
    </location>
</feature>
<evidence type="ECO:0000256" key="2">
    <source>
        <dbReference type="ARBA" id="ARBA00022475"/>
    </source>
</evidence>
<evidence type="ECO:0000313" key="8">
    <source>
        <dbReference type="Proteomes" id="UP000494329"/>
    </source>
</evidence>
<accession>A0A6J5ECW0</accession>
<proteinExistence type="predicted"/>
<dbReference type="Proteomes" id="UP000494329">
    <property type="component" value="Unassembled WGS sequence"/>
</dbReference>
<evidence type="ECO:0000256" key="5">
    <source>
        <dbReference type="ARBA" id="ARBA00023136"/>
    </source>
</evidence>
<dbReference type="Pfam" id="PF01810">
    <property type="entry name" value="LysE"/>
    <property type="match status" value="1"/>
</dbReference>
<sequence>MALFIAMCVFSLTMSISPGPVNMVIVSSGANHGFRRTIPFVSGATIGFTLLLVVVGFWLLKLVRAYPVFLMYLELVGAALIVYVGYKIASASPEITVEKARTPTFVEGFLLQWLNPKAWIACASGAALFSSPDTHATLIAFIAVYFLICYLSLAAWAVLGERVAVLLKTRLRMRVFNLTMGGMLIATAGYLAYSQLAHQAI</sequence>
<dbReference type="EMBL" id="CADIKF010000033">
    <property type="protein sequence ID" value="CAB3763146.1"/>
    <property type="molecule type" value="Genomic_DNA"/>
</dbReference>
<dbReference type="PANTHER" id="PTHR30086">
    <property type="entry name" value="ARGININE EXPORTER PROTEIN ARGO"/>
    <property type="match status" value="1"/>
</dbReference>
<name>A0A6J5ECW0_9BURK</name>
<protein>
    <submittedName>
        <fullName evidence="7">Cysteine/O-acetylserine efflux protein</fullName>
    </submittedName>
</protein>
<evidence type="ECO:0000256" key="6">
    <source>
        <dbReference type="SAM" id="Phobius"/>
    </source>
</evidence>
<dbReference type="PANTHER" id="PTHR30086:SF20">
    <property type="entry name" value="ARGININE EXPORTER PROTEIN ARGO-RELATED"/>
    <property type="match status" value="1"/>
</dbReference>
<feature type="transmembrane region" description="Helical" evidence="6">
    <location>
        <begin position="138"/>
        <end position="159"/>
    </location>
</feature>
<evidence type="ECO:0000256" key="3">
    <source>
        <dbReference type="ARBA" id="ARBA00022692"/>
    </source>
</evidence>
<keyword evidence="4 6" id="KW-1133">Transmembrane helix</keyword>
<evidence type="ECO:0000256" key="4">
    <source>
        <dbReference type="ARBA" id="ARBA00022989"/>
    </source>
</evidence>
<keyword evidence="3 6" id="KW-0812">Transmembrane</keyword>
<gene>
    <name evidence="7" type="primary">eamB_2</name>
    <name evidence="7" type="ORF">LMG29739_04043</name>
</gene>
<dbReference type="GO" id="GO:0005886">
    <property type="term" value="C:plasma membrane"/>
    <property type="evidence" value="ECO:0007669"/>
    <property type="project" value="UniProtKB-SubCell"/>
</dbReference>
<dbReference type="GO" id="GO:0033228">
    <property type="term" value="P:cysteine export across plasma membrane"/>
    <property type="evidence" value="ECO:0007669"/>
    <property type="project" value="TreeGrafter"/>
</dbReference>
<dbReference type="RefSeq" id="WP_175112889.1">
    <property type="nucleotide sequence ID" value="NZ_CADIKF010000033.1"/>
</dbReference>
<dbReference type="GO" id="GO:0015171">
    <property type="term" value="F:amino acid transmembrane transporter activity"/>
    <property type="evidence" value="ECO:0007669"/>
    <property type="project" value="TreeGrafter"/>
</dbReference>
<keyword evidence="8" id="KW-1185">Reference proteome</keyword>